<organism evidence="1">
    <name type="scientific">Thiolapillus brandeum</name>
    <dbReference type="NCBI Taxonomy" id="1076588"/>
    <lineage>
        <taxon>Bacteria</taxon>
        <taxon>Pseudomonadati</taxon>
        <taxon>Pseudomonadota</taxon>
        <taxon>Gammaproteobacteria</taxon>
        <taxon>Chromatiales</taxon>
        <taxon>Sedimenticolaceae</taxon>
        <taxon>Thiolapillus</taxon>
    </lineage>
</organism>
<proteinExistence type="predicted"/>
<evidence type="ECO:0000313" key="1">
    <source>
        <dbReference type="EMBL" id="HHH13701.1"/>
    </source>
</evidence>
<protein>
    <submittedName>
        <fullName evidence="1">Uncharacterized protein</fullName>
    </submittedName>
</protein>
<comment type="caution">
    <text evidence="1">The sequence shown here is derived from an EMBL/GenBank/DDBJ whole genome shotgun (WGS) entry which is preliminary data.</text>
</comment>
<dbReference type="AlphaFoldDB" id="A0A7C5MXE4"/>
<name>A0A7C5MXE4_9GAMM</name>
<accession>A0A7C5MXE4</accession>
<reference evidence="1" key="1">
    <citation type="journal article" date="2020" name="mSystems">
        <title>Genome- and Community-Level Interaction Insights into Carbon Utilization and Element Cycling Functions of Hydrothermarchaeota in Hydrothermal Sediment.</title>
        <authorList>
            <person name="Zhou Z."/>
            <person name="Liu Y."/>
            <person name="Xu W."/>
            <person name="Pan J."/>
            <person name="Luo Z.H."/>
            <person name="Li M."/>
        </authorList>
    </citation>
    <scope>NUCLEOTIDE SEQUENCE [LARGE SCALE GENOMIC DNA]</scope>
    <source>
        <strain evidence="1">HyVt-535</strain>
    </source>
</reference>
<gene>
    <name evidence="1" type="ORF">ENJ98_05645</name>
</gene>
<dbReference type="Proteomes" id="UP000886100">
    <property type="component" value="Unassembled WGS sequence"/>
</dbReference>
<dbReference type="EMBL" id="DROM01000341">
    <property type="protein sequence ID" value="HHH13701.1"/>
    <property type="molecule type" value="Genomic_DNA"/>
</dbReference>
<sequence length="205" mass="23439">MHPLFPRPVKEFTDDDLLEVQRLDHEELLEFLTSLRNLVKRAVELRPNEETQVVLDLKAELEKHYEEACRLADAQGNNKEAISRLIEVIMNTIRRAAAGDPLAEQELAQEAEARRLHFRLLESPLVADLLHPQTLIEPDELAAVLLTDPQDQVEAALELFDDEQLGLLREETRRLVEEAGEAVGEEERARLSWLEERAVARKESG</sequence>